<keyword evidence="3" id="KW-0732">Signal</keyword>
<dbReference type="InterPro" id="IPR036259">
    <property type="entry name" value="MFS_trans_sf"/>
</dbReference>
<evidence type="ECO:0000313" key="6">
    <source>
        <dbReference type="Proteomes" id="UP001331761"/>
    </source>
</evidence>
<keyword evidence="2" id="KW-0812">Transmembrane</keyword>
<dbReference type="GO" id="GO:0016020">
    <property type="term" value="C:membrane"/>
    <property type="evidence" value="ECO:0007669"/>
    <property type="project" value="UniProtKB-SubCell"/>
</dbReference>
<keyword evidence="6" id="KW-1185">Reference proteome</keyword>
<proteinExistence type="predicted"/>
<evidence type="ECO:0000256" key="3">
    <source>
        <dbReference type="SAM" id="SignalP"/>
    </source>
</evidence>
<sequence>MARRSTASLILICATLSLIANFPSGYTNATINTAVASVERYIRDSFLIRNYNITENGVAIVKGVIINCWFIIMVFGAIITPVVTDTFGRKSEL</sequence>
<feature type="chain" id="PRO_5042840038" description="Major facilitator superfamily (MFS) profile domain-containing protein" evidence="3">
    <location>
        <begin position="30"/>
        <end position="93"/>
    </location>
</feature>
<feature type="domain" description="Major facilitator superfamily (MFS) profile" evidence="4">
    <location>
        <begin position="13"/>
        <end position="93"/>
    </location>
</feature>
<gene>
    <name evidence="5" type="ORF">GCK32_002024</name>
</gene>
<evidence type="ECO:0000313" key="5">
    <source>
        <dbReference type="EMBL" id="KAK5965284.1"/>
    </source>
</evidence>
<dbReference type="GO" id="GO:0022857">
    <property type="term" value="F:transmembrane transporter activity"/>
    <property type="evidence" value="ECO:0007669"/>
    <property type="project" value="InterPro"/>
</dbReference>
<dbReference type="AlphaFoldDB" id="A0AAN8IUI0"/>
<name>A0AAN8IUI0_TRICO</name>
<keyword evidence="2" id="KW-0472">Membrane</keyword>
<dbReference type="EMBL" id="WIXE01024777">
    <property type="protein sequence ID" value="KAK5965284.1"/>
    <property type="molecule type" value="Genomic_DNA"/>
</dbReference>
<evidence type="ECO:0000259" key="4">
    <source>
        <dbReference type="PROSITE" id="PS50850"/>
    </source>
</evidence>
<dbReference type="Proteomes" id="UP001331761">
    <property type="component" value="Unassembled WGS sequence"/>
</dbReference>
<comment type="caution">
    <text evidence="5">The sequence shown here is derived from an EMBL/GenBank/DDBJ whole genome shotgun (WGS) entry which is preliminary data.</text>
</comment>
<evidence type="ECO:0000256" key="1">
    <source>
        <dbReference type="ARBA" id="ARBA00004141"/>
    </source>
</evidence>
<evidence type="ECO:0000256" key="2">
    <source>
        <dbReference type="SAM" id="Phobius"/>
    </source>
</evidence>
<protein>
    <recommendedName>
        <fullName evidence="4">Major facilitator superfamily (MFS) profile domain-containing protein</fullName>
    </recommendedName>
</protein>
<organism evidence="5 6">
    <name type="scientific">Trichostrongylus colubriformis</name>
    <name type="common">Black scour worm</name>
    <dbReference type="NCBI Taxonomy" id="6319"/>
    <lineage>
        <taxon>Eukaryota</taxon>
        <taxon>Metazoa</taxon>
        <taxon>Ecdysozoa</taxon>
        <taxon>Nematoda</taxon>
        <taxon>Chromadorea</taxon>
        <taxon>Rhabditida</taxon>
        <taxon>Rhabditina</taxon>
        <taxon>Rhabditomorpha</taxon>
        <taxon>Strongyloidea</taxon>
        <taxon>Trichostrongylidae</taxon>
        <taxon>Trichostrongylus</taxon>
    </lineage>
</organism>
<keyword evidence="2" id="KW-1133">Transmembrane helix</keyword>
<feature type="transmembrane region" description="Helical" evidence="2">
    <location>
        <begin position="60"/>
        <end position="83"/>
    </location>
</feature>
<dbReference type="PROSITE" id="PS50850">
    <property type="entry name" value="MFS"/>
    <property type="match status" value="1"/>
</dbReference>
<comment type="subcellular location">
    <subcellularLocation>
        <location evidence="1">Membrane</location>
        <topology evidence="1">Multi-pass membrane protein</topology>
    </subcellularLocation>
</comment>
<dbReference type="InterPro" id="IPR020846">
    <property type="entry name" value="MFS_dom"/>
</dbReference>
<feature type="signal peptide" evidence="3">
    <location>
        <begin position="1"/>
        <end position="29"/>
    </location>
</feature>
<dbReference type="Gene3D" id="1.20.1250.20">
    <property type="entry name" value="MFS general substrate transporter like domains"/>
    <property type="match status" value="1"/>
</dbReference>
<reference evidence="5 6" key="1">
    <citation type="submission" date="2019-10" db="EMBL/GenBank/DDBJ databases">
        <title>Assembly and Annotation for the nematode Trichostrongylus colubriformis.</title>
        <authorList>
            <person name="Martin J."/>
        </authorList>
    </citation>
    <scope>NUCLEOTIDE SEQUENCE [LARGE SCALE GENOMIC DNA]</scope>
    <source>
        <strain evidence="5">G859</strain>
        <tissue evidence="5">Whole worm</tissue>
    </source>
</reference>
<accession>A0AAN8IUI0</accession>